<sequence>MIRISKKKAETLVSAYLITTFMLFAVRDSMSGVMRYAFSLVHLDFLWFVVDAFAMGATIIFFIQQFSRRNPLGIAICLSFVFSLVVSVFTTNDTIGGFFSSIKMFLPLLAGMSLSGTVLEERKWPNIILHVVFVASVIGLILNPYISYPWVGQTFNTLGVERQATRLWWVEGGIVRYGGLAGDSTMAGYFCAFLYMLLARQHRLLVNVVSWPIIYWALNTSTSKTATGVFFIAILLYLFQYFLGNNERRIFVMRKVARFSFLFILVPVVLIIFTAGMDLTEISPKLFSLQDRINNTWQEPYILMAEMFPWTIFTGCGMGCMCYPIYYTSYAQLYIPLDNFYLMTLLMMGPSTIFILIAQYKSAGMSRDTSKLAVIFLFNIYSITVQCYGPSFATMMFGYMFSDVFALRSRTELRLKPILQRFGSSDSLASFRPLGRPAE</sequence>
<dbReference type="AlphaFoldDB" id="A0A7W6P113"/>
<gene>
    <name evidence="2" type="ORF">GGQ66_002402</name>
</gene>
<feature type="transmembrane region" description="Helical" evidence="1">
    <location>
        <begin position="174"/>
        <end position="197"/>
    </location>
</feature>
<evidence type="ECO:0000313" key="2">
    <source>
        <dbReference type="EMBL" id="MBB4103834.1"/>
    </source>
</evidence>
<feature type="transmembrane region" description="Helical" evidence="1">
    <location>
        <begin position="225"/>
        <end position="244"/>
    </location>
</feature>
<keyword evidence="3" id="KW-1185">Reference proteome</keyword>
<evidence type="ECO:0008006" key="4">
    <source>
        <dbReference type="Google" id="ProtNLM"/>
    </source>
</evidence>
<feature type="transmembrane region" description="Helical" evidence="1">
    <location>
        <begin position="45"/>
        <end position="63"/>
    </location>
</feature>
<reference evidence="2 3" key="1">
    <citation type="submission" date="2020-08" db="EMBL/GenBank/DDBJ databases">
        <title>Genomic Encyclopedia of Type Strains, Phase IV (KMG-IV): sequencing the most valuable type-strain genomes for metagenomic binning, comparative biology and taxonomic classification.</title>
        <authorList>
            <person name="Goeker M."/>
        </authorList>
    </citation>
    <scope>NUCLEOTIDE SEQUENCE [LARGE SCALE GENOMIC DNA]</scope>
    <source>
        <strain evidence="2 3">DSM 26385</strain>
    </source>
</reference>
<evidence type="ECO:0000256" key="1">
    <source>
        <dbReference type="SAM" id="Phobius"/>
    </source>
</evidence>
<name>A0A7W6P113_9HYPH</name>
<proteinExistence type="predicted"/>
<feature type="transmembrane region" description="Helical" evidence="1">
    <location>
        <begin position="70"/>
        <end position="89"/>
    </location>
</feature>
<protein>
    <recommendedName>
        <fullName evidence="4">Oligosaccharide repeat unit polymerase</fullName>
    </recommendedName>
</protein>
<feature type="transmembrane region" description="Helical" evidence="1">
    <location>
        <begin position="127"/>
        <end position="146"/>
    </location>
</feature>
<feature type="transmembrane region" description="Helical" evidence="1">
    <location>
        <begin position="340"/>
        <end position="360"/>
    </location>
</feature>
<dbReference type="EMBL" id="JACIDU010000008">
    <property type="protein sequence ID" value="MBB4103834.1"/>
    <property type="molecule type" value="Genomic_DNA"/>
</dbReference>
<feature type="transmembrane region" description="Helical" evidence="1">
    <location>
        <begin position="256"/>
        <end position="277"/>
    </location>
</feature>
<keyword evidence="1" id="KW-0812">Transmembrane</keyword>
<dbReference type="Proteomes" id="UP000584824">
    <property type="component" value="Unassembled WGS sequence"/>
</dbReference>
<keyword evidence="1" id="KW-1133">Transmembrane helix</keyword>
<comment type="caution">
    <text evidence="2">The sequence shown here is derived from an EMBL/GenBank/DDBJ whole genome shotgun (WGS) entry which is preliminary data.</text>
</comment>
<accession>A0A7W6P113</accession>
<keyword evidence="1" id="KW-0472">Membrane</keyword>
<evidence type="ECO:0000313" key="3">
    <source>
        <dbReference type="Proteomes" id="UP000584824"/>
    </source>
</evidence>
<feature type="transmembrane region" description="Helical" evidence="1">
    <location>
        <begin position="307"/>
        <end position="328"/>
    </location>
</feature>
<feature type="transmembrane region" description="Helical" evidence="1">
    <location>
        <begin position="204"/>
        <end position="219"/>
    </location>
</feature>
<organism evidence="2 3">
    <name type="scientific">Allorhizobium borbori</name>
    <dbReference type="NCBI Taxonomy" id="485907"/>
    <lineage>
        <taxon>Bacteria</taxon>
        <taxon>Pseudomonadati</taxon>
        <taxon>Pseudomonadota</taxon>
        <taxon>Alphaproteobacteria</taxon>
        <taxon>Hyphomicrobiales</taxon>
        <taxon>Rhizobiaceae</taxon>
        <taxon>Rhizobium/Agrobacterium group</taxon>
        <taxon>Allorhizobium</taxon>
    </lineage>
</organism>
<dbReference type="RefSeq" id="WP_183792721.1">
    <property type="nucleotide sequence ID" value="NZ_JACIDU010000008.1"/>
</dbReference>
<feature type="transmembrane region" description="Helical" evidence="1">
    <location>
        <begin position="12"/>
        <end position="33"/>
    </location>
</feature>
<feature type="transmembrane region" description="Helical" evidence="1">
    <location>
        <begin position="372"/>
        <end position="401"/>
    </location>
</feature>
<feature type="transmembrane region" description="Helical" evidence="1">
    <location>
        <begin position="95"/>
        <end position="115"/>
    </location>
</feature>